<protein>
    <submittedName>
        <fullName evidence="1">Uncharacterized protein</fullName>
    </submittedName>
</protein>
<sequence>MQLQGTLIKYNENELPSNFVSIAVFLNGNIPQHAAILIRHKSNDFLYHYPGFRTQPMVEEGYHYENVLIYKILDFFDTEDESDVGAFLQYCKRVCQQTAVTYGYIMDGSSYDNQGRYQTLSGLPEIATCVGFCVNTLTNAITDIEESYFNLEDWDSSGVDLGIDQWSIDEAERKYKSLDWSRYNTFKKRVTPLEYLCSAFCSVFPITKETIRQIQPSVELEIERKLV</sequence>
<dbReference type="Proteomes" id="UP000186373">
    <property type="component" value="Unassembled WGS sequence"/>
</dbReference>
<name>A0A1N7HZB6_9FLAO</name>
<reference evidence="2" key="1">
    <citation type="submission" date="2017-01" db="EMBL/GenBank/DDBJ databases">
        <authorList>
            <person name="Varghese N."/>
            <person name="Submissions S."/>
        </authorList>
    </citation>
    <scope>NUCLEOTIDE SEQUENCE [LARGE SCALE GENOMIC DNA]</scope>
    <source>
        <strain evidence="2">DSM 17126</strain>
    </source>
</reference>
<dbReference type="AlphaFoldDB" id="A0A1N7HZB6"/>
<dbReference type="EMBL" id="FTNY01000001">
    <property type="protein sequence ID" value="SIS30195.1"/>
    <property type="molecule type" value="Genomic_DNA"/>
</dbReference>
<gene>
    <name evidence="1" type="ORF">SAMN05421639_101750</name>
</gene>
<keyword evidence="2" id="KW-1185">Reference proteome</keyword>
<organism evidence="1 2">
    <name type="scientific">Chryseobacterium shigense</name>
    <dbReference type="NCBI Taxonomy" id="297244"/>
    <lineage>
        <taxon>Bacteria</taxon>
        <taxon>Pseudomonadati</taxon>
        <taxon>Bacteroidota</taxon>
        <taxon>Flavobacteriia</taxon>
        <taxon>Flavobacteriales</taxon>
        <taxon>Weeksellaceae</taxon>
        <taxon>Chryseobacterium group</taxon>
        <taxon>Chryseobacterium</taxon>
    </lineage>
</organism>
<dbReference type="OrthoDB" id="799238at2"/>
<accession>A0A1N7HZB6</accession>
<dbReference type="RefSeq" id="WP_076504776.1">
    <property type="nucleotide sequence ID" value="NZ_FTNY01000001.1"/>
</dbReference>
<proteinExistence type="predicted"/>
<evidence type="ECO:0000313" key="1">
    <source>
        <dbReference type="EMBL" id="SIS30195.1"/>
    </source>
</evidence>
<evidence type="ECO:0000313" key="2">
    <source>
        <dbReference type="Proteomes" id="UP000186373"/>
    </source>
</evidence>